<evidence type="ECO:0000313" key="2">
    <source>
        <dbReference type="EMBL" id="CAK0815338.1"/>
    </source>
</evidence>
<proteinExistence type="predicted"/>
<dbReference type="PANTHER" id="PTHR21580">
    <property type="entry name" value="SHIPPO-1-RELATED"/>
    <property type="match status" value="1"/>
</dbReference>
<gene>
    <name evidence="2" type="ORF">PCOR1329_LOCUS18654</name>
</gene>
<dbReference type="InterPro" id="IPR051291">
    <property type="entry name" value="CIMAP"/>
</dbReference>
<comment type="caution">
    <text evidence="2">The sequence shown here is derived from an EMBL/GenBank/DDBJ whole genome shotgun (WGS) entry which is preliminary data.</text>
</comment>
<protein>
    <submittedName>
        <fullName evidence="2">Uncharacterized protein</fullName>
    </submittedName>
</protein>
<feature type="compositionally biased region" description="Polar residues" evidence="1">
    <location>
        <begin position="526"/>
        <end position="536"/>
    </location>
</feature>
<feature type="compositionally biased region" description="Basic residues" evidence="1">
    <location>
        <begin position="496"/>
        <end position="507"/>
    </location>
</feature>
<accession>A0ABN9R9Z6</accession>
<sequence>MVVSPRSVEPAFGAASSMSGTSLRSKVARIGPTAPGSTVFSTSTILKNPGPGEYQVASDWDRRGPKQLVGTLRPVAEVASRAPSMPPVRLLPGQRPPGREDIADVSLAQARYRGDLADMAGPGDYDLPAMVAFDQIDRLGPRIGGGAARAQQPWESPGARSSDFEAPGPGSYETGLRRNARMLQPDANFSSGTVLAHQKEVAVDRIGPGPGQYSPQGELEKSLKQAQARGANADNRFSSTSARVGWNRDVSQPYKDPWNASHVPGPGSYGEPKASAIASPRKSDWDKEKLTNGGKKKVHGVHHPAALQYLAEQQEAPRHGFHATDDRPCMKPSAHSPPSPAQYEIDRARGTSMVSMLREKGKVGRKGVFGTCQDRFKGSALSPHVETAAVAWATPRSSIEEAVETKSSMRSTVKRFETPAGPREAHVKRLGVTDTPAPGAYNTTEPTYRSPFRQPKQDHISFGSSDQRFSAANFGQMPKVSADPGQYEPNYDSVKSRVKGGGRHASSRRAPTVGSTTESVGPGSYGDSTGETSSLIKKSHNVTREGTNPMPKSARASTGTRR</sequence>
<keyword evidence="3" id="KW-1185">Reference proteome</keyword>
<feature type="compositionally biased region" description="Basic and acidic residues" evidence="1">
    <location>
        <begin position="281"/>
        <end position="290"/>
    </location>
</feature>
<feature type="region of interest" description="Disordered" evidence="1">
    <location>
        <begin position="248"/>
        <end position="298"/>
    </location>
</feature>
<feature type="region of interest" description="Disordered" evidence="1">
    <location>
        <begin position="145"/>
        <end position="171"/>
    </location>
</feature>
<organism evidence="2 3">
    <name type="scientific">Prorocentrum cordatum</name>
    <dbReference type="NCBI Taxonomy" id="2364126"/>
    <lineage>
        <taxon>Eukaryota</taxon>
        <taxon>Sar</taxon>
        <taxon>Alveolata</taxon>
        <taxon>Dinophyceae</taxon>
        <taxon>Prorocentrales</taxon>
        <taxon>Prorocentraceae</taxon>
        <taxon>Prorocentrum</taxon>
    </lineage>
</organism>
<dbReference type="Proteomes" id="UP001189429">
    <property type="component" value="Unassembled WGS sequence"/>
</dbReference>
<dbReference type="InterPro" id="IPR010736">
    <property type="entry name" value="SHIPPO-rpt"/>
</dbReference>
<name>A0ABN9R9Z6_9DINO</name>
<dbReference type="EMBL" id="CAUYUJ010005891">
    <property type="protein sequence ID" value="CAK0815338.1"/>
    <property type="molecule type" value="Genomic_DNA"/>
</dbReference>
<reference evidence="2" key="1">
    <citation type="submission" date="2023-10" db="EMBL/GenBank/DDBJ databases">
        <authorList>
            <person name="Chen Y."/>
            <person name="Shah S."/>
            <person name="Dougan E. K."/>
            <person name="Thang M."/>
            <person name="Chan C."/>
        </authorList>
    </citation>
    <scope>NUCLEOTIDE SEQUENCE [LARGE SCALE GENOMIC DNA]</scope>
</reference>
<dbReference type="Pfam" id="PF07004">
    <property type="entry name" value="SHIPPO-rpt"/>
    <property type="match status" value="2"/>
</dbReference>
<feature type="region of interest" description="Disordered" evidence="1">
    <location>
        <begin position="433"/>
        <end position="454"/>
    </location>
</feature>
<feature type="region of interest" description="Disordered" evidence="1">
    <location>
        <begin position="475"/>
        <end position="562"/>
    </location>
</feature>
<feature type="region of interest" description="Disordered" evidence="1">
    <location>
        <begin position="1"/>
        <end position="23"/>
    </location>
</feature>
<evidence type="ECO:0000256" key="1">
    <source>
        <dbReference type="SAM" id="MobiDB-lite"/>
    </source>
</evidence>
<evidence type="ECO:0000313" key="3">
    <source>
        <dbReference type="Proteomes" id="UP001189429"/>
    </source>
</evidence>